<accession>A0A4Y2WR56</accession>
<dbReference type="EMBL" id="BGPR01064662">
    <property type="protein sequence ID" value="GBO39601.1"/>
    <property type="molecule type" value="Genomic_DNA"/>
</dbReference>
<gene>
    <name evidence="2" type="ORF">AVEN_181199_1</name>
    <name evidence="1" type="ORF">AVEN_90731_1</name>
</gene>
<protein>
    <submittedName>
        <fullName evidence="2">Uncharacterized protein</fullName>
    </submittedName>
</protein>
<reference evidence="2 3" key="1">
    <citation type="journal article" date="2019" name="Sci. Rep.">
        <title>Orb-weaving spider Araneus ventricosus genome elucidates the spidroin gene catalogue.</title>
        <authorList>
            <person name="Kono N."/>
            <person name="Nakamura H."/>
            <person name="Ohtoshi R."/>
            <person name="Moran D.A.P."/>
            <person name="Shinohara A."/>
            <person name="Yoshida Y."/>
            <person name="Fujiwara M."/>
            <person name="Mori M."/>
            <person name="Tomita M."/>
            <person name="Arakawa K."/>
        </authorList>
    </citation>
    <scope>NUCLEOTIDE SEQUENCE [LARGE SCALE GENOMIC DNA]</scope>
</reference>
<name>A0A4Y2WR56_ARAVE</name>
<dbReference type="Proteomes" id="UP000499080">
    <property type="component" value="Unassembled WGS sequence"/>
</dbReference>
<comment type="caution">
    <text evidence="2">The sequence shown here is derived from an EMBL/GenBank/DDBJ whole genome shotgun (WGS) entry which is preliminary data.</text>
</comment>
<dbReference type="EMBL" id="BGPR01064641">
    <property type="protein sequence ID" value="GBO39570.1"/>
    <property type="molecule type" value="Genomic_DNA"/>
</dbReference>
<evidence type="ECO:0000313" key="1">
    <source>
        <dbReference type="EMBL" id="GBO39570.1"/>
    </source>
</evidence>
<organism evidence="2 3">
    <name type="scientific">Araneus ventricosus</name>
    <name type="common">Orbweaver spider</name>
    <name type="synonym">Epeira ventricosa</name>
    <dbReference type="NCBI Taxonomy" id="182803"/>
    <lineage>
        <taxon>Eukaryota</taxon>
        <taxon>Metazoa</taxon>
        <taxon>Ecdysozoa</taxon>
        <taxon>Arthropoda</taxon>
        <taxon>Chelicerata</taxon>
        <taxon>Arachnida</taxon>
        <taxon>Araneae</taxon>
        <taxon>Araneomorphae</taxon>
        <taxon>Entelegynae</taxon>
        <taxon>Araneoidea</taxon>
        <taxon>Araneidae</taxon>
        <taxon>Araneus</taxon>
    </lineage>
</organism>
<keyword evidence="3" id="KW-1185">Reference proteome</keyword>
<proteinExistence type="predicted"/>
<evidence type="ECO:0000313" key="2">
    <source>
        <dbReference type="EMBL" id="GBO39601.1"/>
    </source>
</evidence>
<dbReference type="AlphaFoldDB" id="A0A4Y2WR56"/>
<sequence length="129" mass="14460">MKFFLSFSRTRHPCHSRNVVLSLSRAEKSLRGGCREVSSRDHLSLMRMVAGEGHSIAASGYASPLRDYLFFFAPGHAFDKSLISSRLRRASLIFFQWLPWKAVVQGQGQSVKTTELSGGSHTPSSLWCR</sequence>
<evidence type="ECO:0000313" key="3">
    <source>
        <dbReference type="Proteomes" id="UP000499080"/>
    </source>
</evidence>